<protein>
    <submittedName>
        <fullName evidence="5">Transcriptional regulator</fullName>
    </submittedName>
</protein>
<proteinExistence type="predicted"/>
<dbReference type="InterPro" id="IPR036390">
    <property type="entry name" value="WH_DNA-bd_sf"/>
</dbReference>
<reference evidence="5" key="2">
    <citation type="submission" date="2020-09" db="EMBL/GenBank/DDBJ databases">
        <authorList>
            <person name="Sun Q."/>
            <person name="Ohkuma M."/>
        </authorList>
    </citation>
    <scope>NUCLEOTIDE SEQUENCE</scope>
    <source>
        <strain evidence="5">JCM 4646</strain>
    </source>
</reference>
<dbReference type="InterPro" id="IPR036388">
    <property type="entry name" value="WH-like_DNA-bd_sf"/>
</dbReference>
<keyword evidence="3" id="KW-0804">Transcription</keyword>
<dbReference type="EMBL" id="BNBO01000003">
    <property type="protein sequence ID" value="GHH61840.1"/>
    <property type="molecule type" value="Genomic_DNA"/>
</dbReference>
<dbReference type="GO" id="GO:0003677">
    <property type="term" value="F:DNA binding"/>
    <property type="evidence" value="ECO:0007669"/>
    <property type="project" value="UniProtKB-KW"/>
</dbReference>
<evidence type="ECO:0000256" key="2">
    <source>
        <dbReference type="ARBA" id="ARBA00023125"/>
    </source>
</evidence>
<dbReference type="Gene3D" id="1.10.10.10">
    <property type="entry name" value="Winged helix-like DNA-binding domain superfamily/Winged helix DNA-binding domain"/>
    <property type="match status" value="1"/>
</dbReference>
<dbReference type="GeneID" id="95351419"/>
<evidence type="ECO:0000256" key="1">
    <source>
        <dbReference type="ARBA" id="ARBA00023015"/>
    </source>
</evidence>
<dbReference type="PROSITE" id="PS50995">
    <property type="entry name" value="HTH_MARR_2"/>
    <property type="match status" value="1"/>
</dbReference>
<dbReference type="SUPFAM" id="SSF46785">
    <property type="entry name" value="Winged helix' DNA-binding domain"/>
    <property type="match status" value="1"/>
</dbReference>
<feature type="domain" description="HTH marR-type" evidence="4">
    <location>
        <begin position="11"/>
        <end position="141"/>
    </location>
</feature>
<dbReference type="SMART" id="SM00347">
    <property type="entry name" value="HTH_MARR"/>
    <property type="match status" value="1"/>
</dbReference>
<dbReference type="RefSeq" id="WP_229927161.1">
    <property type="nucleotide sequence ID" value="NZ_BNBO01000003.1"/>
</dbReference>
<reference evidence="5" key="1">
    <citation type="journal article" date="2014" name="Int. J. Syst. Evol. Microbiol.">
        <title>Complete genome sequence of Corynebacterium casei LMG S-19264T (=DSM 44701T), isolated from a smear-ripened cheese.</title>
        <authorList>
            <consortium name="US DOE Joint Genome Institute (JGI-PGF)"/>
            <person name="Walter F."/>
            <person name="Albersmeier A."/>
            <person name="Kalinowski J."/>
            <person name="Ruckert C."/>
        </authorList>
    </citation>
    <scope>NUCLEOTIDE SEQUENCE</scope>
    <source>
        <strain evidence="5">JCM 4646</strain>
    </source>
</reference>
<evidence type="ECO:0000259" key="4">
    <source>
        <dbReference type="PROSITE" id="PS50995"/>
    </source>
</evidence>
<dbReference type="PANTHER" id="PTHR39515">
    <property type="entry name" value="CONSERVED PROTEIN"/>
    <property type="match status" value="1"/>
</dbReference>
<dbReference type="InterPro" id="IPR023187">
    <property type="entry name" value="Tscrpt_reg_MarR-type_CS"/>
</dbReference>
<dbReference type="Proteomes" id="UP000617734">
    <property type="component" value="Unassembled WGS sequence"/>
</dbReference>
<dbReference type="PROSITE" id="PS01117">
    <property type="entry name" value="HTH_MARR_1"/>
    <property type="match status" value="1"/>
</dbReference>
<keyword evidence="2" id="KW-0238">DNA-binding</keyword>
<keyword evidence="1" id="KW-0805">Transcription regulation</keyword>
<evidence type="ECO:0000313" key="6">
    <source>
        <dbReference type="Proteomes" id="UP000617734"/>
    </source>
</evidence>
<organism evidence="5 6">
    <name type="scientific">Kitasatospora indigofera</name>
    <dbReference type="NCBI Taxonomy" id="67307"/>
    <lineage>
        <taxon>Bacteria</taxon>
        <taxon>Bacillati</taxon>
        <taxon>Actinomycetota</taxon>
        <taxon>Actinomycetes</taxon>
        <taxon>Kitasatosporales</taxon>
        <taxon>Streptomycetaceae</taxon>
        <taxon>Kitasatospora</taxon>
    </lineage>
</organism>
<dbReference type="InterPro" id="IPR000835">
    <property type="entry name" value="HTH_MarR-typ"/>
</dbReference>
<keyword evidence="6" id="KW-1185">Reference proteome</keyword>
<dbReference type="AlphaFoldDB" id="A0A919FDX9"/>
<gene>
    <name evidence="5" type="ORF">GCM10018781_09060</name>
</gene>
<comment type="caution">
    <text evidence="5">The sequence shown here is derived from an EMBL/GenBank/DDBJ whole genome shotgun (WGS) entry which is preliminary data.</text>
</comment>
<dbReference type="InterPro" id="IPR052526">
    <property type="entry name" value="HTH-type_Bedaq_tolerance"/>
</dbReference>
<dbReference type="PRINTS" id="PR00598">
    <property type="entry name" value="HTHMARR"/>
</dbReference>
<evidence type="ECO:0000313" key="5">
    <source>
        <dbReference type="EMBL" id="GHH61840.1"/>
    </source>
</evidence>
<accession>A0A919FDX9</accession>
<evidence type="ECO:0000256" key="3">
    <source>
        <dbReference type="ARBA" id="ARBA00023163"/>
    </source>
</evidence>
<dbReference type="Pfam" id="PF12802">
    <property type="entry name" value="MarR_2"/>
    <property type="match status" value="1"/>
</dbReference>
<dbReference type="PANTHER" id="PTHR39515:SF2">
    <property type="entry name" value="HTH-TYPE TRANSCRIPTIONAL REGULATOR RV0880"/>
    <property type="match status" value="1"/>
</dbReference>
<dbReference type="GO" id="GO:0003700">
    <property type="term" value="F:DNA-binding transcription factor activity"/>
    <property type="evidence" value="ECO:0007669"/>
    <property type="project" value="InterPro"/>
</dbReference>
<name>A0A919FDX9_9ACTN</name>
<sequence>MSDEQALLAVEREIALLFRRGRAKVAELSRQVHPELEGMAYSMLGFVEQAGRVRLTDIGAHFSVGKATVSRQIKALEEMGLVAREADPLDRRASLVSLTEDGARRYLRVRDSRTGRFRELLATWPQDDVVRFADLLERFNELTGESLEG</sequence>